<evidence type="ECO:0000313" key="1">
    <source>
        <dbReference type="EMBL" id="KAG0141748.1"/>
    </source>
</evidence>
<proteinExistence type="predicted"/>
<dbReference type="AlphaFoldDB" id="A0A9P6N9F3"/>
<sequence>MHVPTFHQCLLITVISVSMFYLSLCSRIYSHPATLPPPTTRTIPHYPASYAFQIRSHPIAITRILPLPPLAI</sequence>
<reference evidence="1" key="1">
    <citation type="submission" date="2013-11" db="EMBL/GenBank/DDBJ databases">
        <title>Genome sequence of the fusiform rust pathogen reveals effectors for host alternation and coevolution with pine.</title>
        <authorList>
            <consortium name="DOE Joint Genome Institute"/>
            <person name="Smith K."/>
            <person name="Pendleton A."/>
            <person name="Kubisiak T."/>
            <person name="Anderson C."/>
            <person name="Salamov A."/>
            <person name="Aerts A."/>
            <person name="Riley R."/>
            <person name="Clum A."/>
            <person name="Lindquist E."/>
            <person name="Ence D."/>
            <person name="Campbell M."/>
            <person name="Kronenberg Z."/>
            <person name="Feau N."/>
            <person name="Dhillon B."/>
            <person name="Hamelin R."/>
            <person name="Burleigh J."/>
            <person name="Smith J."/>
            <person name="Yandell M."/>
            <person name="Nelson C."/>
            <person name="Grigoriev I."/>
            <person name="Davis J."/>
        </authorList>
    </citation>
    <scope>NUCLEOTIDE SEQUENCE</scope>
    <source>
        <strain evidence="1">G11</strain>
    </source>
</reference>
<keyword evidence="2" id="KW-1185">Reference proteome</keyword>
<organism evidence="1 2">
    <name type="scientific">Cronartium quercuum f. sp. fusiforme G11</name>
    <dbReference type="NCBI Taxonomy" id="708437"/>
    <lineage>
        <taxon>Eukaryota</taxon>
        <taxon>Fungi</taxon>
        <taxon>Dikarya</taxon>
        <taxon>Basidiomycota</taxon>
        <taxon>Pucciniomycotina</taxon>
        <taxon>Pucciniomycetes</taxon>
        <taxon>Pucciniales</taxon>
        <taxon>Coleosporiaceae</taxon>
        <taxon>Cronartium</taxon>
    </lineage>
</organism>
<dbReference type="Proteomes" id="UP000886653">
    <property type="component" value="Unassembled WGS sequence"/>
</dbReference>
<accession>A0A9P6N9F3</accession>
<gene>
    <name evidence="1" type="ORF">CROQUDRAFT_663420</name>
</gene>
<evidence type="ECO:0000313" key="2">
    <source>
        <dbReference type="Proteomes" id="UP000886653"/>
    </source>
</evidence>
<name>A0A9P6N9F3_9BASI</name>
<dbReference type="EMBL" id="MU167373">
    <property type="protein sequence ID" value="KAG0141748.1"/>
    <property type="molecule type" value="Genomic_DNA"/>
</dbReference>
<comment type="caution">
    <text evidence="1">The sequence shown here is derived from an EMBL/GenBank/DDBJ whole genome shotgun (WGS) entry which is preliminary data.</text>
</comment>
<protein>
    <submittedName>
        <fullName evidence="1">Uncharacterized protein</fullName>
    </submittedName>
</protein>